<dbReference type="Pfam" id="PF03552">
    <property type="entry name" value="Cellulose_synt"/>
    <property type="match status" value="2"/>
</dbReference>
<keyword evidence="5 11" id="KW-1133">Transmembrane helix</keyword>
<dbReference type="Proteomes" id="UP001168098">
    <property type="component" value="Unassembled WGS sequence"/>
</dbReference>
<evidence type="ECO:0000256" key="8">
    <source>
        <dbReference type="PIRSR" id="PIRSR605150-1"/>
    </source>
</evidence>
<feature type="active site" evidence="8">
    <location>
        <position position="141"/>
    </location>
</feature>
<evidence type="ECO:0000256" key="7">
    <source>
        <dbReference type="ARBA" id="ARBA00023316"/>
    </source>
</evidence>
<proteinExistence type="predicted"/>
<comment type="caution">
    <text evidence="12">The sequence shown here is derived from an EMBL/GenBank/DDBJ whole genome shotgun (WGS) entry which is preliminary data.</text>
</comment>
<evidence type="ECO:0000256" key="3">
    <source>
        <dbReference type="ARBA" id="ARBA00022679"/>
    </source>
</evidence>
<feature type="transmembrane region" description="Helical" evidence="11">
    <location>
        <begin position="57"/>
        <end position="74"/>
    </location>
</feature>
<dbReference type="SUPFAM" id="SSF53448">
    <property type="entry name" value="Nucleotide-diphospho-sugar transferases"/>
    <property type="match status" value="1"/>
</dbReference>
<dbReference type="GO" id="GO:0016020">
    <property type="term" value="C:membrane"/>
    <property type="evidence" value="ECO:0007669"/>
    <property type="project" value="InterPro"/>
</dbReference>
<keyword evidence="7" id="KW-0961">Cell wall biogenesis/degradation</keyword>
<dbReference type="Gene3D" id="3.90.550.10">
    <property type="entry name" value="Spore Coat Polysaccharide Biosynthesis Protein SpsA, Chain A"/>
    <property type="match status" value="2"/>
</dbReference>
<evidence type="ECO:0000256" key="2">
    <source>
        <dbReference type="ARBA" id="ARBA00022676"/>
    </source>
</evidence>
<evidence type="ECO:0000313" key="13">
    <source>
        <dbReference type="Proteomes" id="UP001168098"/>
    </source>
</evidence>
<dbReference type="InterPro" id="IPR029044">
    <property type="entry name" value="Nucleotide-diphossugar_trans"/>
</dbReference>
<dbReference type="PANTHER" id="PTHR13301">
    <property type="entry name" value="X-BOX TRANSCRIPTION FACTOR-RELATED"/>
    <property type="match status" value="1"/>
</dbReference>
<feature type="binding site" evidence="9">
    <location>
        <position position="112"/>
    </location>
    <ligand>
        <name>UDP-alpha-D-glucose</name>
        <dbReference type="ChEBI" id="CHEBI:58885"/>
    </ligand>
</feature>
<dbReference type="EMBL" id="JARBHA010000005">
    <property type="protein sequence ID" value="KAJ9700599.1"/>
    <property type="molecule type" value="Genomic_DNA"/>
</dbReference>
<evidence type="ECO:0000256" key="9">
    <source>
        <dbReference type="PIRSR" id="PIRSR605150-2"/>
    </source>
</evidence>
<dbReference type="FunFam" id="3.90.550.10:FF:000194">
    <property type="entry name" value="Cellulose synthase-like protein G2 isoform A"/>
    <property type="match status" value="1"/>
</dbReference>
<dbReference type="AlphaFoldDB" id="A0AA39DYD4"/>
<evidence type="ECO:0000313" key="12">
    <source>
        <dbReference type="EMBL" id="KAJ9700599.1"/>
    </source>
</evidence>
<feature type="transmembrane region" description="Helical" evidence="11">
    <location>
        <begin position="708"/>
        <end position="732"/>
    </location>
</feature>
<dbReference type="FunFam" id="3.90.550.10:FF:000216">
    <property type="entry name" value="Cellulose synthase-like protein G2"/>
    <property type="match status" value="1"/>
</dbReference>
<dbReference type="GO" id="GO:0016760">
    <property type="term" value="F:cellulose synthase (UDP-forming) activity"/>
    <property type="evidence" value="ECO:0007669"/>
    <property type="project" value="InterPro"/>
</dbReference>
<dbReference type="GO" id="GO:0012505">
    <property type="term" value="C:endomembrane system"/>
    <property type="evidence" value="ECO:0007669"/>
    <property type="project" value="UniProtKB-SubCell"/>
</dbReference>
<keyword evidence="3" id="KW-0808">Transferase</keyword>
<keyword evidence="2" id="KW-0328">Glycosyltransferase</keyword>
<accession>A0AA39DYD4</accession>
<comment type="subcellular location">
    <subcellularLocation>
        <location evidence="1">Endomembrane system</location>
        <topology evidence="1">Multi-pass membrane protein</topology>
    </subcellularLocation>
</comment>
<evidence type="ECO:0008006" key="14">
    <source>
        <dbReference type="Google" id="ProtNLM"/>
    </source>
</evidence>
<evidence type="ECO:0000256" key="5">
    <source>
        <dbReference type="ARBA" id="ARBA00022989"/>
    </source>
</evidence>
<keyword evidence="13" id="KW-1185">Reference proteome</keyword>
<dbReference type="InterPro" id="IPR005150">
    <property type="entry name" value="Cellulose_synth"/>
</dbReference>
<protein>
    <recommendedName>
        <fullName evidence="14">Cellulose synthase-like protein G2</fullName>
    </recommendedName>
</protein>
<feature type="transmembrane region" description="Helical" evidence="11">
    <location>
        <begin position="21"/>
        <end position="37"/>
    </location>
</feature>
<feature type="binding site" evidence="10">
    <location>
        <position position="264"/>
    </location>
    <ligand>
        <name>Mn(2+)</name>
        <dbReference type="ChEBI" id="CHEBI:29035"/>
    </ligand>
</feature>
<evidence type="ECO:0000256" key="11">
    <source>
        <dbReference type="SAM" id="Phobius"/>
    </source>
</evidence>
<feature type="binding site" evidence="9">
    <location>
        <position position="141"/>
    </location>
    <ligand>
        <name>UDP-alpha-D-glucose</name>
        <dbReference type="ChEBI" id="CHEBI:58885"/>
    </ligand>
</feature>
<evidence type="ECO:0000256" key="1">
    <source>
        <dbReference type="ARBA" id="ARBA00004127"/>
    </source>
</evidence>
<dbReference type="GO" id="GO:0071555">
    <property type="term" value="P:cell wall organization"/>
    <property type="evidence" value="ECO:0007669"/>
    <property type="project" value="UniProtKB-KW"/>
</dbReference>
<name>A0AA39DYD4_VITRO</name>
<feature type="transmembrane region" description="Helical" evidence="11">
    <location>
        <begin position="646"/>
        <end position="672"/>
    </location>
</feature>
<evidence type="ECO:0000256" key="6">
    <source>
        <dbReference type="ARBA" id="ARBA00023136"/>
    </source>
</evidence>
<keyword evidence="6 11" id="KW-0472">Membrane</keyword>
<organism evidence="12 13">
    <name type="scientific">Vitis rotundifolia</name>
    <name type="common">Muscadine grape</name>
    <dbReference type="NCBI Taxonomy" id="103349"/>
    <lineage>
        <taxon>Eukaryota</taxon>
        <taxon>Viridiplantae</taxon>
        <taxon>Streptophyta</taxon>
        <taxon>Embryophyta</taxon>
        <taxon>Tracheophyta</taxon>
        <taxon>Spermatophyta</taxon>
        <taxon>Magnoliopsida</taxon>
        <taxon>eudicotyledons</taxon>
        <taxon>Gunneridae</taxon>
        <taxon>Pentapetalae</taxon>
        <taxon>rosids</taxon>
        <taxon>Vitales</taxon>
        <taxon>Vitaceae</taxon>
        <taxon>Viteae</taxon>
        <taxon>Vitis</taxon>
    </lineage>
</organism>
<feature type="transmembrane region" description="Helical" evidence="11">
    <location>
        <begin position="678"/>
        <end position="696"/>
    </location>
</feature>
<feature type="active site" evidence="8">
    <location>
        <position position="446"/>
    </location>
</feature>
<dbReference type="GO" id="GO:0030244">
    <property type="term" value="P:cellulose biosynthetic process"/>
    <property type="evidence" value="ECO:0007669"/>
    <property type="project" value="InterPro"/>
</dbReference>
<evidence type="ECO:0000256" key="10">
    <source>
        <dbReference type="PIRSR" id="PIRSR605150-3"/>
    </source>
</evidence>
<reference evidence="12 13" key="1">
    <citation type="journal article" date="2023" name="BMC Biotechnol.">
        <title>Vitis rotundifolia cv Carlos genome sequencing.</title>
        <authorList>
            <person name="Huff M."/>
            <person name="Hulse-Kemp A."/>
            <person name="Scheffler B."/>
            <person name="Youngblood R."/>
            <person name="Simpson S."/>
            <person name="Babiker E."/>
            <person name="Staton M."/>
        </authorList>
    </citation>
    <scope>NUCLEOTIDE SEQUENCE [LARGE SCALE GENOMIC DNA]</scope>
    <source>
        <tissue evidence="12">Leaf</tissue>
    </source>
</reference>
<feature type="binding site" evidence="10">
    <location>
        <position position="288"/>
    </location>
    <ligand>
        <name>Mn(2+)</name>
        <dbReference type="ChEBI" id="CHEBI:29035"/>
    </ligand>
</feature>
<gene>
    <name evidence="12" type="ORF">PVL29_006078</name>
</gene>
<evidence type="ECO:0000256" key="4">
    <source>
        <dbReference type="ARBA" id="ARBA00022692"/>
    </source>
</evidence>
<keyword evidence="4 11" id="KW-0812">Transmembrane</keyword>
<sequence>MDSSLPLQLCYVRKSIAIINRLYTLIHSTALMALVYYRASFLFQNPENRAHTPTSPWLLVFAGELILSFIWLLGQAYRWRPVTRTLFPERLPEDKHLPAIDVFICTADPKREPTFGVMNTVISAIALDYPPERLHVYVSDDGGSSLTLYGMKEAWAFARSWLPFCRTHGIKTRCPKAYFSSAEDDEGADLRGTEFFEERKKIKKEFELFRERVMRATENGGIGDKSISGDHPPIIEVIGAEEAEMPILVYVSREKRPSHPHHFKAGALNVLLRVSSMISNSPYILVLDCDMYCNDPASVRQAMCCHLDPKLSPSLAFVQFPQRFHNISSNDIYDSQMRSAFSTLWEGMDGLDGPVLSGTGFYMKRVALYGTSIQYDTSLTELRQTFGYSDEFIKSLSPKYLPNRSNGGDSLSVILKEAQLLASCQFENQTKWGEEVGVLYHSVSEDVVTGYTLHCKGWTSVFCVPSRPQFVGSSVTNLNDLLVQGTRWSSGLVDVGISKFCPFIYGPLKTSFLENICYSELSFFPFYFLPVWCFGTIPQLCLFHGIPLYPEVSNSFFGVFAFIFLSACSKHLLEVILAGGSIQTWSNEQRIWMIKSVTSHLYGSLDAIMKRIRMRKASFLPTNKVADSDHVKLYQMGKFDFRISTTVLASMVTLVVLNMVAFMAGLARAIVFGNWEKMLIQVLLSLYILIMSYPVIEGMILRKDKGRIPYSVTLLSIVFAMVFLTLGSVVLLY</sequence>